<dbReference type="InterPro" id="IPR025946">
    <property type="entry name" value="CABIT_dom"/>
</dbReference>
<accession>A0A2T7NS00</accession>
<keyword evidence="5" id="KW-1185">Reference proteome</keyword>
<evidence type="ECO:0000256" key="2">
    <source>
        <dbReference type="SAM" id="MobiDB-lite"/>
    </source>
</evidence>
<dbReference type="OrthoDB" id="6077228at2759"/>
<feature type="region of interest" description="Disordered" evidence="2">
    <location>
        <begin position="434"/>
        <end position="553"/>
    </location>
</feature>
<comment type="caution">
    <text evidence="4">The sequence shown here is derived from an EMBL/GenBank/DDBJ whole genome shotgun (WGS) entry which is preliminary data.</text>
</comment>
<proteinExistence type="predicted"/>
<dbReference type="Pfam" id="PF12736">
    <property type="entry name" value="CABIT"/>
    <property type="match status" value="1"/>
</dbReference>
<feature type="region of interest" description="Disordered" evidence="2">
    <location>
        <begin position="665"/>
        <end position="689"/>
    </location>
</feature>
<feature type="domain" description="CABIT" evidence="3">
    <location>
        <begin position="45"/>
        <end position="325"/>
    </location>
</feature>
<dbReference type="PANTHER" id="PTHR14454:SF11">
    <property type="entry name" value="SERRANO, ISOFORM F"/>
    <property type="match status" value="1"/>
</dbReference>
<evidence type="ECO:0000256" key="1">
    <source>
        <dbReference type="ARBA" id="ARBA00022553"/>
    </source>
</evidence>
<dbReference type="InterPro" id="IPR052281">
    <property type="entry name" value="GAREM"/>
</dbReference>
<protein>
    <recommendedName>
        <fullName evidence="3">CABIT domain-containing protein</fullName>
    </recommendedName>
</protein>
<evidence type="ECO:0000313" key="5">
    <source>
        <dbReference type="Proteomes" id="UP000245119"/>
    </source>
</evidence>
<dbReference type="PANTHER" id="PTHR14454">
    <property type="entry name" value="GRB2-ASSOCIATED AND REGULATOR OF MAPK PROTEIN FAMILY MEMBER"/>
    <property type="match status" value="1"/>
</dbReference>
<sequence>MAAPVEETPEGSCGVYSSSSDAAVGDVVWEEKVRSLKDIIASFRLPLVARVKSGDLSRLLPLSGADDNNIIQIHELRRRKIVFARRLQWEKRQHDYIVSGEQVEVPASFKGWFEVVPEDGRPVEYFDTVGAIASVKPRRFLVRTSTVGYQLSIEDGATCWMPHEIRPGEVLTTGMVYMDNNNNTNNKKGRSGAGNNKGFFKRLLKSSKSKSRPEQDLKYLQCFDMEGREVMIPLIMSGVFSPVGDALLANYDAVYELQDLIMAFGLPVNVQLIHASIKEKASCPQGVLKLLGSREEELVLVSRVAKNGLIADPGVEKVEVTLDKDLVLQRGMPRRKQSVHSTRPQPLTGDYLKDFGSGSLEAPPKDADSAGLQVALPKRAPKELKKSKSTGLLDILSVRRARHERARLKELRADDVFSRRIVRSDLSYEDFFNGLDGEGEDGETKAAPTTTPCGPGQASSESPYGSTTAARSSSIQTRDLPPIPVETPHSPVPSVGTSTNSSRDSLYEHLPPAPKPPSRALSEPTPGGQADEEEGEEDGYMVPTSVSAGPPSHVHIRCRPPTGPQHARYRKCRSELPTRGAVVTEGVPPDNLTDLRNVTNQQDIQERPYGTITALDWTGSTSQLYGYKVKDTRSAAPWPSDSLHQTRANDVLHGSLTRSSLENLDLETRSTHGSRYRSRSQGRNHQVDANATIRLHNLRKSQGALQELFQTSSLGDSQSLFSSSTHTNYPGAAIPDMTYHPEMRSYHALTVASTGCGPWDAEGAENGHGTLTRHT</sequence>
<evidence type="ECO:0000313" key="4">
    <source>
        <dbReference type="EMBL" id="PVD23947.1"/>
    </source>
</evidence>
<feature type="compositionally biased region" description="Polar residues" evidence="2">
    <location>
        <begin position="447"/>
        <end position="477"/>
    </location>
</feature>
<feature type="compositionally biased region" description="Basic residues" evidence="2">
    <location>
        <begin position="672"/>
        <end position="682"/>
    </location>
</feature>
<gene>
    <name evidence="4" type="ORF">C0Q70_17223</name>
</gene>
<evidence type="ECO:0000259" key="3">
    <source>
        <dbReference type="Pfam" id="PF12736"/>
    </source>
</evidence>
<dbReference type="AlphaFoldDB" id="A0A2T7NS00"/>
<name>A0A2T7NS00_POMCA</name>
<feature type="compositionally biased region" description="Polar residues" evidence="2">
    <location>
        <begin position="495"/>
        <end position="504"/>
    </location>
</feature>
<keyword evidence="1" id="KW-0597">Phosphoprotein</keyword>
<feature type="compositionally biased region" description="Acidic residues" evidence="2">
    <location>
        <begin position="530"/>
        <end position="539"/>
    </location>
</feature>
<organism evidence="4 5">
    <name type="scientific">Pomacea canaliculata</name>
    <name type="common">Golden apple snail</name>
    <dbReference type="NCBI Taxonomy" id="400727"/>
    <lineage>
        <taxon>Eukaryota</taxon>
        <taxon>Metazoa</taxon>
        <taxon>Spiralia</taxon>
        <taxon>Lophotrochozoa</taxon>
        <taxon>Mollusca</taxon>
        <taxon>Gastropoda</taxon>
        <taxon>Caenogastropoda</taxon>
        <taxon>Architaenioglossa</taxon>
        <taxon>Ampullarioidea</taxon>
        <taxon>Ampullariidae</taxon>
        <taxon>Pomacea</taxon>
    </lineage>
</organism>
<reference evidence="4 5" key="1">
    <citation type="submission" date="2018-04" db="EMBL/GenBank/DDBJ databases">
        <title>The genome of golden apple snail Pomacea canaliculata provides insight into stress tolerance and invasive adaptation.</title>
        <authorList>
            <person name="Liu C."/>
            <person name="Liu B."/>
            <person name="Ren Y."/>
            <person name="Zhang Y."/>
            <person name="Wang H."/>
            <person name="Li S."/>
            <person name="Jiang F."/>
            <person name="Yin L."/>
            <person name="Zhang G."/>
            <person name="Qian W."/>
            <person name="Fan W."/>
        </authorList>
    </citation>
    <scope>NUCLEOTIDE SEQUENCE [LARGE SCALE GENOMIC DNA]</scope>
    <source>
        <strain evidence="4">SZHN2017</strain>
        <tissue evidence="4">Muscle</tissue>
    </source>
</reference>
<dbReference type="STRING" id="400727.A0A2T7NS00"/>
<dbReference type="EMBL" id="PZQS01000010">
    <property type="protein sequence ID" value="PVD23947.1"/>
    <property type="molecule type" value="Genomic_DNA"/>
</dbReference>
<feature type="region of interest" description="Disordered" evidence="2">
    <location>
        <begin position="333"/>
        <end position="370"/>
    </location>
</feature>
<dbReference type="Proteomes" id="UP000245119">
    <property type="component" value="Linkage Group LG10"/>
</dbReference>